<dbReference type="Pfam" id="PF23212">
    <property type="entry name" value="DUF7064"/>
    <property type="match status" value="1"/>
</dbReference>
<dbReference type="InterPro" id="IPR055492">
    <property type="entry name" value="DUF7064"/>
</dbReference>
<organism evidence="2">
    <name type="scientific">Variovorax paradoxus</name>
    <dbReference type="NCBI Taxonomy" id="34073"/>
    <lineage>
        <taxon>Bacteria</taxon>
        <taxon>Pseudomonadati</taxon>
        <taxon>Pseudomonadota</taxon>
        <taxon>Betaproteobacteria</taxon>
        <taxon>Burkholderiales</taxon>
        <taxon>Comamonadaceae</taxon>
        <taxon>Variovorax</taxon>
    </lineage>
</organism>
<dbReference type="AlphaFoldDB" id="A0A679JUM1"/>
<feature type="domain" description="DUF7064" evidence="1">
    <location>
        <begin position="204"/>
        <end position="331"/>
    </location>
</feature>
<dbReference type="RefSeq" id="WP_339094208.1">
    <property type="nucleotide sequence ID" value="NZ_LR743508.1"/>
</dbReference>
<accession>A0A679JUM1</accession>
<gene>
    <name evidence="2" type="ORF">VVAX_06272</name>
</gene>
<name>A0A679JUM1_VARPD</name>
<proteinExistence type="predicted"/>
<dbReference type="SUPFAM" id="SSF159245">
    <property type="entry name" value="AttH-like"/>
    <property type="match status" value="1"/>
</dbReference>
<evidence type="ECO:0000313" key="2">
    <source>
        <dbReference type="EMBL" id="CAA2110000.1"/>
    </source>
</evidence>
<dbReference type="EMBL" id="LR743508">
    <property type="protein sequence ID" value="CAA2110000.1"/>
    <property type="molecule type" value="Genomic_DNA"/>
</dbReference>
<evidence type="ECO:0000259" key="1">
    <source>
        <dbReference type="Pfam" id="PF23212"/>
    </source>
</evidence>
<protein>
    <recommendedName>
        <fullName evidence="1">DUF7064 domain-containing protein</fullName>
    </recommendedName>
</protein>
<sequence length="347" mass="39020">MYMPPGSTLRLDPRDEYTHVPEEASNYNESMYFNAFDTARGVGAWMRLGNRPHEGHAEMTCCVYLPDGRVGFMHARPKIDGNEAMDAGGLRFEVVEPFRRLRATYEGELLLMDDPHAMADPGSAFKRYPRRPASIALDFEGVSPMHGGEIVAADGSRLALDPAHAVYRGHTEQSMAVRGHITVDGQHFEIDGTGYRDKSWGPRHWHSFYWYKWLPVTFDREFAVLLSVKGRKGQANHVSGNVLRNGRHEPVIDGRIVTEYDELYYPRSFTAHVRTAERSYTLQGKVGALVPLRHRRPDAAGGGNSYTRITEGITEYRCEGRRVLGMSEYCDAMVDGTPVSVLEEPAP</sequence>
<reference evidence="2" key="1">
    <citation type="submission" date="2019-12" db="EMBL/GenBank/DDBJ databases">
        <authorList>
            <person name="Cremers G."/>
        </authorList>
    </citation>
    <scope>NUCLEOTIDE SEQUENCE</scope>
    <source>
        <strain evidence="2">Vvax</strain>
    </source>
</reference>